<feature type="domain" description="Type II/III secretion system secretin-like" evidence="6">
    <location>
        <begin position="390"/>
        <end position="556"/>
    </location>
</feature>
<dbReference type="GO" id="GO:0009306">
    <property type="term" value="P:protein secretion"/>
    <property type="evidence" value="ECO:0007669"/>
    <property type="project" value="InterPro"/>
</dbReference>
<dbReference type="PANTHER" id="PTHR30332">
    <property type="entry name" value="PROBABLE GENERAL SECRETION PATHWAY PROTEIN D"/>
    <property type="match status" value="1"/>
</dbReference>
<keyword evidence="3" id="KW-0472">Membrane</keyword>
<sequence length="556" mass="57044">MRNHLLKMAVAAAILPFTLAGCATFHQAHVDQTQAEQSIASYQPPKQPAVVSMVNTPYLMGSVVGVRHRVPAVLKQSITLVSSNPLTIREIGARISQLTGVPVHIDNLMSQKSATGAPGMLPPLPSTSAGIPSFGGASNGASGYARTGISLNWNGSVAGLLRYITAKDGLWWKYYGGAVHIFYTETRTFSIPALSWVTDSSGSIIAAAGANSSGGSSSTGGATTGMSAINGGSAGISGSSQSDTSTGTTDIENTSKVNVWGNLEKAAQTVAGGSARVFADSSTGTLTVTGTPPQVDRVRQWVHSLTRQLSRQVIISVQVYNVQINNEQNYGLNLSGIFNSLGKQYGVSLQGVAPPAPTGNVSPMSLGASVLSTANGALSQTSGSQVAVQALSTLGNVTQVFSRSAMSMNGQPAPIQVAQQTSYLAENSTTSTANVGATSGLVPGTVTTGFTAMFLPRIDNGRVLLGMNMTISNLVSLDTISSGGNSIQVPTVDSSTFQQSVSLKPGQTLLLTGFSQSGSNVTHNGVGSPYMPLLGGGADASTSKQMIAIVITARIL</sequence>
<evidence type="ECO:0000313" key="7">
    <source>
        <dbReference type="EMBL" id="QFX96667.1"/>
    </source>
</evidence>
<evidence type="ECO:0000256" key="5">
    <source>
        <dbReference type="SAM" id="SignalP"/>
    </source>
</evidence>
<accession>A0A5P9XRG3</accession>
<proteinExistence type="inferred from homology"/>
<feature type="chain" id="PRO_5024269951" evidence="5">
    <location>
        <begin position="29"/>
        <end position="556"/>
    </location>
</feature>
<evidence type="ECO:0000259" key="6">
    <source>
        <dbReference type="Pfam" id="PF00263"/>
    </source>
</evidence>
<evidence type="ECO:0000256" key="1">
    <source>
        <dbReference type="ARBA" id="ARBA00004370"/>
    </source>
</evidence>
<dbReference type="InterPro" id="IPR004846">
    <property type="entry name" value="T2SS/T3SS_dom"/>
</dbReference>
<dbReference type="Pfam" id="PF00263">
    <property type="entry name" value="Secretin"/>
    <property type="match status" value="1"/>
</dbReference>
<evidence type="ECO:0000313" key="8">
    <source>
        <dbReference type="Proteomes" id="UP000363590"/>
    </source>
</evidence>
<gene>
    <name evidence="7" type="primary">bfpB</name>
    <name evidence="7" type="ORF">GCD22_02477</name>
</gene>
<comment type="subcellular location">
    <subcellularLocation>
        <location evidence="1">Membrane</location>
    </subcellularLocation>
</comment>
<protein>
    <submittedName>
        <fullName evidence="7">Type IVB pilus formation outer membrane protein, R64 PilN family</fullName>
    </submittedName>
</protein>
<feature type="signal peptide" evidence="5">
    <location>
        <begin position="1"/>
        <end position="28"/>
    </location>
</feature>
<reference evidence="7 8" key="1">
    <citation type="submission" date="2019-10" db="EMBL/GenBank/DDBJ databases">
        <authorList>
            <person name="Wang R."/>
        </authorList>
    </citation>
    <scope>NUCLEOTIDE SEQUENCE [LARGE SCALE GENOMIC DNA]</scope>
    <source>
        <strain evidence="7 8">ATCC 19377</strain>
    </source>
</reference>
<dbReference type="Proteomes" id="UP000363590">
    <property type="component" value="Chromosome"/>
</dbReference>
<dbReference type="GO" id="GO:0016020">
    <property type="term" value="C:membrane"/>
    <property type="evidence" value="ECO:0007669"/>
    <property type="project" value="UniProtKB-SubCell"/>
</dbReference>
<dbReference type="InterPro" id="IPR050810">
    <property type="entry name" value="Bact_Secretion_Sys_Channel"/>
</dbReference>
<evidence type="ECO:0000256" key="4">
    <source>
        <dbReference type="RuleBase" id="RU004003"/>
    </source>
</evidence>
<dbReference type="NCBIfam" id="TIGR02520">
    <property type="entry name" value="pilus_B_mal_scr"/>
    <property type="match status" value="1"/>
</dbReference>
<organism evidence="7 8">
    <name type="scientific">Acidithiobacillus thiooxidans ATCC 19377</name>
    <dbReference type="NCBI Taxonomy" id="637390"/>
    <lineage>
        <taxon>Bacteria</taxon>
        <taxon>Pseudomonadati</taxon>
        <taxon>Pseudomonadota</taxon>
        <taxon>Acidithiobacillia</taxon>
        <taxon>Acidithiobacillales</taxon>
        <taxon>Acidithiobacillaceae</taxon>
        <taxon>Acidithiobacillus</taxon>
    </lineage>
</organism>
<comment type="similarity">
    <text evidence="4">Belongs to the bacterial secretin family.</text>
</comment>
<name>A0A5P9XRG3_ACITH</name>
<dbReference type="GeneID" id="60696741"/>
<dbReference type="KEGG" id="atx:GCD22_02477"/>
<dbReference type="PANTHER" id="PTHR30332:SF24">
    <property type="entry name" value="SECRETIN GSPD-RELATED"/>
    <property type="match status" value="1"/>
</dbReference>
<keyword evidence="2 5" id="KW-0732">Signal</keyword>
<dbReference type="RefSeq" id="WP_031568852.1">
    <property type="nucleotide sequence ID" value="NZ_CP045571.1"/>
</dbReference>
<dbReference type="EMBL" id="CP045571">
    <property type="protein sequence ID" value="QFX96667.1"/>
    <property type="molecule type" value="Genomic_DNA"/>
</dbReference>
<dbReference type="PROSITE" id="PS51257">
    <property type="entry name" value="PROKAR_LIPOPROTEIN"/>
    <property type="match status" value="1"/>
</dbReference>
<evidence type="ECO:0000256" key="3">
    <source>
        <dbReference type="ARBA" id="ARBA00023136"/>
    </source>
</evidence>
<evidence type="ECO:0000256" key="2">
    <source>
        <dbReference type="ARBA" id="ARBA00022729"/>
    </source>
</evidence>
<dbReference type="InterPro" id="IPR013359">
    <property type="entry name" value="Pilus_4B_PilN"/>
</dbReference>
<dbReference type="AlphaFoldDB" id="A0A5P9XRG3"/>